<dbReference type="PANTHER" id="PTHR22976">
    <property type="entry name" value="BIOTIN SYNTHASE"/>
    <property type="match status" value="1"/>
</dbReference>
<evidence type="ECO:0000256" key="10">
    <source>
        <dbReference type="ARBA" id="ARBA00023004"/>
    </source>
</evidence>
<comment type="caution">
    <text evidence="16">The sequence shown here is derived from an EMBL/GenBank/DDBJ whole genome shotgun (WGS) entry which is preliminary data.</text>
</comment>
<dbReference type="GO" id="GO:0004076">
    <property type="term" value="F:biotin synthase activity"/>
    <property type="evidence" value="ECO:0007669"/>
    <property type="project" value="UniProtKB-UniRule"/>
</dbReference>
<comment type="caution">
    <text evidence="13">Lacks conserved residue(s) required for the propagation of feature annotation.</text>
</comment>
<dbReference type="SMART" id="SM00729">
    <property type="entry name" value="Elp3"/>
    <property type="match status" value="1"/>
</dbReference>
<dbReference type="SMART" id="SM00876">
    <property type="entry name" value="BATS"/>
    <property type="match status" value="1"/>
</dbReference>
<dbReference type="HOGENOM" id="CLU_033172_2_1_7"/>
<comment type="catalytic activity">
    <reaction evidence="12 13">
        <text>(4R,5S)-dethiobiotin + (sulfur carrier)-SH + 2 reduced [2Fe-2S]-[ferredoxin] + 2 S-adenosyl-L-methionine = (sulfur carrier)-H + biotin + 2 5'-deoxyadenosine + 2 L-methionine + 2 oxidized [2Fe-2S]-[ferredoxin]</text>
        <dbReference type="Rhea" id="RHEA:22060"/>
        <dbReference type="Rhea" id="RHEA-COMP:10000"/>
        <dbReference type="Rhea" id="RHEA-COMP:10001"/>
        <dbReference type="Rhea" id="RHEA-COMP:14737"/>
        <dbReference type="Rhea" id="RHEA-COMP:14739"/>
        <dbReference type="ChEBI" id="CHEBI:17319"/>
        <dbReference type="ChEBI" id="CHEBI:29917"/>
        <dbReference type="ChEBI" id="CHEBI:33737"/>
        <dbReference type="ChEBI" id="CHEBI:33738"/>
        <dbReference type="ChEBI" id="CHEBI:57586"/>
        <dbReference type="ChEBI" id="CHEBI:57844"/>
        <dbReference type="ChEBI" id="CHEBI:59789"/>
        <dbReference type="ChEBI" id="CHEBI:64428"/>
        <dbReference type="ChEBI" id="CHEBI:149473"/>
        <dbReference type="EC" id="2.8.1.6"/>
    </reaction>
</comment>
<evidence type="ECO:0000256" key="11">
    <source>
        <dbReference type="ARBA" id="ARBA00023014"/>
    </source>
</evidence>
<dbReference type="GO" id="GO:0051537">
    <property type="term" value="F:2 iron, 2 sulfur cluster binding"/>
    <property type="evidence" value="ECO:0007669"/>
    <property type="project" value="UniProtKB-KW"/>
</dbReference>
<dbReference type="GeneID" id="78087146"/>
<dbReference type="InterPro" id="IPR007197">
    <property type="entry name" value="rSAM"/>
</dbReference>
<dbReference type="InterPro" id="IPR058240">
    <property type="entry name" value="rSAM_sf"/>
</dbReference>
<evidence type="ECO:0000313" key="17">
    <source>
        <dbReference type="Proteomes" id="UP000006034"/>
    </source>
</evidence>
<dbReference type="HAMAP" id="MF_01694">
    <property type="entry name" value="BioB"/>
    <property type="match status" value="1"/>
</dbReference>
<evidence type="ECO:0000256" key="14">
    <source>
        <dbReference type="PIRSR" id="PIRSR001619-1"/>
    </source>
</evidence>
<dbReference type="RefSeq" id="WP_005023929.1">
    <property type="nucleotide sequence ID" value="NZ_KE150239.1"/>
</dbReference>
<keyword evidence="9 13" id="KW-0093">Biotin biosynthesis</keyword>
<feature type="binding site" evidence="13 14">
    <location>
        <position position="68"/>
    </location>
    <ligand>
        <name>[4Fe-4S] cluster</name>
        <dbReference type="ChEBI" id="CHEBI:49883"/>
        <note>4Fe-4S-S-AdoMet</note>
    </ligand>
</feature>
<organism evidence="16 17">
    <name type="scientific">Bilophila wadsworthia (strain 3_1_6)</name>
    <dbReference type="NCBI Taxonomy" id="563192"/>
    <lineage>
        <taxon>Bacteria</taxon>
        <taxon>Pseudomonadati</taxon>
        <taxon>Thermodesulfobacteriota</taxon>
        <taxon>Desulfovibrionia</taxon>
        <taxon>Desulfovibrionales</taxon>
        <taxon>Desulfovibrionaceae</taxon>
        <taxon>Bilophila</taxon>
    </lineage>
</organism>
<comment type="cofactor">
    <cofactor evidence="13">
        <name>[2Fe-2S] cluster</name>
        <dbReference type="ChEBI" id="CHEBI:190135"/>
    </cofactor>
    <text evidence="13">Binds 1 [2Fe-2S] cluster. The cluster is coordinated with 3 cysteines and 1 arginine.</text>
</comment>
<evidence type="ECO:0000256" key="1">
    <source>
        <dbReference type="ARBA" id="ARBA00004942"/>
    </source>
</evidence>
<dbReference type="PROSITE" id="PS51918">
    <property type="entry name" value="RADICAL_SAM"/>
    <property type="match status" value="1"/>
</dbReference>
<evidence type="ECO:0000256" key="12">
    <source>
        <dbReference type="ARBA" id="ARBA00051157"/>
    </source>
</evidence>
<proteinExistence type="inferred from homology"/>
<dbReference type="SFLD" id="SFLDS00029">
    <property type="entry name" value="Radical_SAM"/>
    <property type="match status" value="1"/>
</dbReference>
<keyword evidence="7 13" id="KW-0001">2Fe-2S</keyword>
<dbReference type="SUPFAM" id="SSF102114">
    <property type="entry name" value="Radical SAM enzymes"/>
    <property type="match status" value="1"/>
</dbReference>
<dbReference type="InterPro" id="IPR013785">
    <property type="entry name" value="Aldolase_TIM"/>
</dbReference>
<dbReference type="GO" id="GO:0005506">
    <property type="term" value="F:iron ion binding"/>
    <property type="evidence" value="ECO:0007669"/>
    <property type="project" value="UniProtKB-UniRule"/>
</dbReference>
<evidence type="ECO:0000256" key="13">
    <source>
        <dbReference type="HAMAP-Rule" id="MF_01694"/>
    </source>
</evidence>
<evidence type="ECO:0000256" key="6">
    <source>
        <dbReference type="ARBA" id="ARBA00022691"/>
    </source>
</evidence>
<comment type="similarity">
    <text evidence="2 13">Belongs to the radical SAM superfamily. Biotin synthase family.</text>
</comment>
<feature type="binding site" evidence="13 14">
    <location>
        <position position="72"/>
    </location>
    <ligand>
        <name>[4Fe-4S] cluster</name>
        <dbReference type="ChEBI" id="CHEBI:49883"/>
        <note>4Fe-4S-S-AdoMet</note>
    </ligand>
</feature>
<evidence type="ECO:0000313" key="16">
    <source>
        <dbReference type="EMBL" id="EFV46139.1"/>
    </source>
</evidence>
<dbReference type="SFLD" id="SFLDG01060">
    <property type="entry name" value="BATS_domain_containing"/>
    <property type="match status" value="1"/>
</dbReference>
<dbReference type="Pfam" id="PF04055">
    <property type="entry name" value="Radical_SAM"/>
    <property type="match status" value="1"/>
</dbReference>
<dbReference type="InterPro" id="IPR024177">
    <property type="entry name" value="Biotin_synthase"/>
</dbReference>
<reference evidence="16 17" key="2">
    <citation type="submission" date="2013-04" db="EMBL/GenBank/DDBJ databases">
        <title>The Genome Sequence of Bilophila wadsworthia 3_1_6.</title>
        <authorList>
            <consortium name="The Broad Institute Genomics Platform"/>
            <person name="Earl A."/>
            <person name="Ward D."/>
            <person name="Feldgarden M."/>
            <person name="Gevers D."/>
            <person name="Sibley C."/>
            <person name="Strauss J."/>
            <person name="Allen-Vercoe E."/>
            <person name="Walker B."/>
            <person name="Young S."/>
            <person name="Zeng Q."/>
            <person name="Gargeya S."/>
            <person name="Fitzgerald M."/>
            <person name="Haas B."/>
            <person name="Abouelleil A."/>
            <person name="Allen A.W."/>
            <person name="Alvarado L."/>
            <person name="Arachchi H.M."/>
            <person name="Berlin A.M."/>
            <person name="Chapman S.B."/>
            <person name="Gainer-Dewar J."/>
            <person name="Goldberg J."/>
            <person name="Griggs A."/>
            <person name="Gujja S."/>
            <person name="Hansen M."/>
            <person name="Howarth C."/>
            <person name="Imamovic A."/>
            <person name="Ireland A."/>
            <person name="Larimer J."/>
            <person name="McCowan C."/>
            <person name="Murphy C."/>
            <person name="Pearson M."/>
            <person name="Poon T.W."/>
            <person name="Priest M."/>
            <person name="Roberts A."/>
            <person name="Saif S."/>
            <person name="Shea T."/>
            <person name="Sisk P."/>
            <person name="Sykes S."/>
            <person name="Wortman J."/>
            <person name="Nusbaum C."/>
            <person name="Birren B."/>
        </authorList>
    </citation>
    <scope>NUCLEOTIDE SEQUENCE [LARGE SCALE GENOMIC DNA]</scope>
    <source>
        <strain evidence="16 17">3_1_6</strain>
    </source>
</reference>
<comment type="subunit">
    <text evidence="13">Homodimer.</text>
</comment>
<dbReference type="SFLD" id="SFLDG01278">
    <property type="entry name" value="biotin_synthase_like"/>
    <property type="match status" value="1"/>
</dbReference>
<keyword evidence="10 13" id="KW-0408">Iron</keyword>
<gene>
    <name evidence="13" type="primary">bioB</name>
    <name evidence="16" type="ORF">HMPREF0179_00054</name>
</gene>
<evidence type="ECO:0000256" key="8">
    <source>
        <dbReference type="ARBA" id="ARBA00022723"/>
    </source>
</evidence>
<dbReference type="InterPro" id="IPR006638">
    <property type="entry name" value="Elp3/MiaA/NifB-like_rSAM"/>
</dbReference>
<feature type="binding site" evidence="13 14">
    <location>
        <position position="144"/>
    </location>
    <ligand>
        <name>[2Fe-2S] cluster</name>
        <dbReference type="ChEBI" id="CHEBI:190135"/>
    </ligand>
</feature>
<dbReference type="EMBL" id="ADCP02000002">
    <property type="protein sequence ID" value="EFV46139.1"/>
    <property type="molecule type" value="Genomic_DNA"/>
</dbReference>
<sequence length="328" mass="35385">MDALLVRIAERITSGADPLLSPSEALELARLPESATLDILSVAGLARAARKPAAAFTCGIINAKSGRCPENCAFCAQSAHHQTDSPVYPLYDTDTLLRRAEELAANNVDRFGIVTSGTAPSDRDFDALCESALRIGREVKIGLCASLGLLTPERAARLREAGFTSYHHNLETSASHFPSICTTHAYEQDLETVRVARSAGFRVCSCGIFGLGETWEQRIELSQTLTDLGVDSLPLNFLNPIPGTPLGDSPLLPPSEALRVVALMRLLHPEQDVLICGGRSKTFGQWQSWVFAAGANGVMTGNYLTTKGCAFCDDAEMYEVLGLREERS</sequence>
<keyword evidence="8 13" id="KW-0479">Metal-binding</keyword>
<dbReference type="PIRSF" id="PIRSF001619">
    <property type="entry name" value="Biotin_synth"/>
    <property type="match status" value="1"/>
</dbReference>
<evidence type="ECO:0000256" key="7">
    <source>
        <dbReference type="ARBA" id="ARBA00022714"/>
    </source>
</evidence>
<dbReference type="Gene3D" id="3.20.20.70">
    <property type="entry name" value="Aldolase class I"/>
    <property type="match status" value="1"/>
</dbReference>
<keyword evidence="11 13" id="KW-0411">Iron-sulfur</keyword>
<dbReference type="InterPro" id="IPR002684">
    <property type="entry name" value="Biotin_synth/BioAB"/>
</dbReference>
<reference evidence="16 17" key="1">
    <citation type="submission" date="2010-10" db="EMBL/GenBank/DDBJ databases">
        <authorList>
            <consortium name="The Broad Institute Genome Sequencing Platform"/>
            <person name="Ward D."/>
            <person name="Earl A."/>
            <person name="Feldgarden M."/>
            <person name="Young S.K."/>
            <person name="Gargeya S."/>
            <person name="Zeng Q."/>
            <person name="Alvarado L."/>
            <person name="Berlin A."/>
            <person name="Bochicchio J."/>
            <person name="Chapman S.B."/>
            <person name="Chen Z."/>
            <person name="Freedman E."/>
            <person name="Gellesch M."/>
            <person name="Goldberg J."/>
            <person name="Griggs A."/>
            <person name="Gujja S."/>
            <person name="Heilman E."/>
            <person name="Heiman D."/>
            <person name="Howarth C."/>
            <person name="Mehta T."/>
            <person name="Neiman D."/>
            <person name="Pearson M."/>
            <person name="Roberts A."/>
            <person name="Saif S."/>
            <person name="Shea T."/>
            <person name="Shenoy N."/>
            <person name="Sisk P."/>
            <person name="Stolte C."/>
            <person name="Sykes S."/>
            <person name="White J."/>
            <person name="Yandava C."/>
            <person name="Allen-Vercoe E."/>
            <person name="Sibley C."/>
            <person name="Ambrose C.E."/>
            <person name="Strauss J."/>
            <person name="Daigneault M."/>
            <person name="Haas B."/>
            <person name="Nusbaum C."/>
            <person name="Birren B."/>
        </authorList>
    </citation>
    <scope>NUCLEOTIDE SEQUENCE [LARGE SCALE GENOMIC DNA]</scope>
    <source>
        <strain evidence="16 17">3_1_6</strain>
    </source>
</reference>
<dbReference type="OrthoDB" id="9786826at2"/>
<feature type="binding site" evidence="13 14">
    <location>
        <position position="204"/>
    </location>
    <ligand>
        <name>[2Fe-2S] cluster</name>
        <dbReference type="ChEBI" id="CHEBI:190135"/>
    </ligand>
</feature>
<dbReference type="EC" id="2.8.1.6" evidence="3 13"/>
<dbReference type="InterPro" id="IPR010722">
    <property type="entry name" value="BATS_dom"/>
</dbReference>
<evidence type="ECO:0000256" key="4">
    <source>
        <dbReference type="ARBA" id="ARBA00022485"/>
    </source>
</evidence>
<dbReference type="UniPathway" id="UPA00078">
    <property type="reaction ID" value="UER00162"/>
</dbReference>
<dbReference type="Proteomes" id="UP000006034">
    <property type="component" value="Unassembled WGS sequence"/>
</dbReference>
<dbReference type="GO" id="GO:0051539">
    <property type="term" value="F:4 iron, 4 sulfur cluster binding"/>
    <property type="evidence" value="ECO:0007669"/>
    <property type="project" value="UniProtKB-KW"/>
</dbReference>
<evidence type="ECO:0000259" key="15">
    <source>
        <dbReference type="PROSITE" id="PS51918"/>
    </source>
</evidence>
<evidence type="ECO:0000256" key="5">
    <source>
        <dbReference type="ARBA" id="ARBA00022679"/>
    </source>
</evidence>
<keyword evidence="5 13" id="KW-0808">Transferase</keyword>
<feature type="domain" description="Radical SAM core" evidence="15">
    <location>
        <begin position="50"/>
        <end position="279"/>
    </location>
</feature>
<feature type="binding site" evidence="13 14">
    <location>
        <position position="75"/>
    </location>
    <ligand>
        <name>[4Fe-4S] cluster</name>
        <dbReference type="ChEBI" id="CHEBI:49883"/>
        <note>4Fe-4S-S-AdoMet</note>
    </ligand>
</feature>
<keyword evidence="6 13" id="KW-0949">S-adenosyl-L-methionine</keyword>
<keyword evidence="17" id="KW-1185">Reference proteome</keyword>
<dbReference type="eggNOG" id="COG0502">
    <property type="taxonomic scope" value="Bacteria"/>
</dbReference>
<keyword evidence="4 13" id="KW-0004">4Fe-4S</keyword>
<dbReference type="Pfam" id="PF06968">
    <property type="entry name" value="BATS"/>
    <property type="match status" value="1"/>
</dbReference>
<name>E5Y1J5_BILW3</name>
<dbReference type="PANTHER" id="PTHR22976:SF2">
    <property type="entry name" value="BIOTIN SYNTHASE, MITOCHONDRIAL"/>
    <property type="match status" value="1"/>
</dbReference>
<dbReference type="GO" id="GO:0009102">
    <property type="term" value="P:biotin biosynthetic process"/>
    <property type="evidence" value="ECO:0007669"/>
    <property type="project" value="UniProtKB-UniRule"/>
</dbReference>
<evidence type="ECO:0000256" key="2">
    <source>
        <dbReference type="ARBA" id="ARBA00010765"/>
    </source>
</evidence>
<dbReference type="AlphaFoldDB" id="E5Y1J5"/>
<evidence type="ECO:0000256" key="3">
    <source>
        <dbReference type="ARBA" id="ARBA00012236"/>
    </source>
</evidence>
<comment type="function">
    <text evidence="13">Catalyzes the conversion of dethiobiotin (DTB) to biotin by the insertion of a sulfur atom into dethiobiotin via a radical-based mechanism.</text>
</comment>
<dbReference type="NCBIfam" id="TIGR00433">
    <property type="entry name" value="bioB"/>
    <property type="match status" value="1"/>
</dbReference>
<comment type="pathway">
    <text evidence="1 13">Cofactor biosynthesis; biotin biosynthesis; biotin from 7,8-diaminononanoate: step 2/2.</text>
</comment>
<protein>
    <recommendedName>
        <fullName evidence="3 13">Biotin synthase</fullName>
        <ecNumber evidence="3 13">2.8.1.6</ecNumber>
    </recommendedName>
</protein>
<accession>E5Y1J5</accession>
<evidence type="ECO:0000256" key="9">
    <source>
        <dbReference type="ARBA" id="ARBA00022756"/>
    </source>
</evidence>
<comment type="cofactor">
    <cofactor evidence="13 14">
        <name>[4Fe-4S] cluster</name>
        <dbReference type="ChEBI" id="CHEBI:49883"/>
    </cofactor>
    <text evidence="13 14">Binds 1 [4Fe-4S] cluster. The cluster is coordinated with 3 cysteines and an exchangeable S-adenosyl-L-methionine.</text>
</comment>
<dbReference type="STRING" id="563192.HMPREF0179_00054"/>
<comment type="cofactor">
    <cofactor evidence="14">
        <name>[2Fe-2S] cluster</name>
        <dbReference type="ChEBI" id="CHEBI:190135"/>
    </cofactor>
    <text evidence="14">Binds 1 [2Fe-2S] cluster. The cluster is coordinated with 3 cysteines and 1 arginine.</text>
</comment>
<dbReference type="CDD" id="cd01335">
    <property type="entry name" value="Radical_SAM"/>
    <property type="match status" value="1"/>
</dbReference>